<dbReference type="AlphaFoldDB" id="A0A9D2TXL5"/>
<dbReference type="Proteomes" id="UP000823851">
    <property type="component" value="Unassembled WGS sequence"/>
</dbReference>
<accession>A0A9D2TXL5</accession>
<comment type="caution">
    <text evidence="1">The sequence shown here is derived from an EMBL/GenBank/DDBJ whole genome shotgun (WGS) entry which is preliminary data.</text>
</comment>
<reference evidence="1" key="2">
    <citation type="submission" date="2021-04" db="EMBL/GenBank/DDBJ databases">
        <authorList>
            <person name="Gilroy R."/>
        </authorList>
    </citation>
    <scope>NUCLEOTIDE SEQUENCE</scope>
    <source>
        <strain evidence="1">ChiHjej8B7-25341</strain>
    </source>
</reference>
<protein>
    <submittedName>
        <fullName evidence="1">Uncharacterized protein</fullName>
    </submittedName>
</protein>
<name>A0A9D2TXL5_9FIRM</name>
<gene>
    <name evidence="1" type="ORF">H9912_00120</name>
</gene>
<sequence length="319" mass="36840">MEYLDAYLIRETEKKTSYLPFFRPCAGRLERFSDRDEETEVTFVLVPSRLLDRPEKLEKQLLRDAARRPPRGLVWYEDRLRRALYAGRPDGGKGTGAGKAEMGETEAAAGSFLPERFFCSLLYREQPFRENVILFLPEAREHEAGRLPYAQEEWVRGLLEEKSGRLNGLLLVSPVFTQNAGSVPLMEDGSWFGRIYQETGLPVIGAGRLPEYFRDRPADRTACIDAGLSGPLPVRSLPEGTLYLDMTSDAGKERTLYAKRRDVRYVSLRMYLDTYVRKRYNTNRCKMEEKDRRHLPSGAFKVMKRKGNEDGRKEKYPYL</sequence>
<evidence type="ECO:0000313" key="2">
    <source>
        <dbReference type="Proteomes" id="UP000823851"/>
    </source>
</evidence>
<proteinExistence type="predicted"/>
<evidence type="ECO:0000313" key="1">
    <source>
        <dbReference type="EMBL" id="HJD30326.1"/>
    </source>
</evidence>
<organism evidence="1 2">
    <name type="scientific">Candidatus Eisenbergiella stercorigallinarum</name>
    <dbReference type="NCBI Taxonomy" id="2838557"/>
    <lineage>
        <taxon>Bacteria</taxon>
        <taxon>Bacillati</taxon>
        <taxon>Bacillota</taxon>
        <taxon>Clostridia</taxon>
        <taxon>Lachnospirales</taxon>
        <taxon>Lachnospiraceae</taxon>
        <taxon>Eisenbergiella</taxon>
    </lineage>
</organism>
<reference evidence="1" key="1">
    <citation type="journal article" date="2021" name="PeerJ">
        <title>Extensive microbial diversity within the chicken gut microbiome revealed by metagenomics and culture.</title>
        <authorList>
            <person name="Gilroy R."/>
            <person name="Ravi A."/>
            <person name="Getino M."/>
            <person name="Pursley I."/>
            <person name="Horton D.L."/>
            <person name="Alikhan N.F."/>
            <person name="Baker D."/>
            <person name="Gharbi K."/>
            <person name="Hall N."/>
            <person name="Watson M."/>
            <person name="Adriaenssens E.M."/>
            <person name="Foster-Nyarko E."/>
            <person name="Jarju S."/>
            <person name="Secka A."/>
            <person name="Antonio M."/>
            <person name="Oren A."/>
            <person name="Chaudhuri R.R."/>
            <person name="La Ragione R."/>
            <person name="Hildebrand F."/>
            <person name="Pallen M.J."/>
        </authorList>
    </citation>
    <scope>NUCLEOTIDE SEQUENCE</scope>
    <source>
        <strain evidence="1">ChiHjej8B7-25341</strain>
    </source>
</reference>
<dbReference type="EMBL" id="DWUW01000005">
    <property type="protein sequence ID" value="HJD30326.1"/>
    <property type="molecule type" value="Genomic_DNA"/>
</dbReference>